<dbReference type="EMBL" id="CP110232">
    <property type="protein sequence ID" value="WEG72917.1"/>
    <property type="molecule type" value="Genomic_DNA"/>
</dbReference>
<dbReference type="InterPro" id="IPR038141">
    <property type="entry name" value="YutD-like_sf"/>
</dbReference>
<dbReference type="InterPro" id="IPR009370">
    <property type="entry name" value="YutD-like"/>
</dbReference>
<sequence>MMDKNEQVVSVTDELTNEVELKNNVTETSITIKNEKPFKDIEGTPASQSEPEVMPNLEIKTKNEENKDDKKEQALKDKKQKVELSENGEILIEGRRYHLVENYREAFDIEQLNARYSDVLARYDFVVGDIGFEQLRLRGFFSDNQKKMPNDQRIGSLQDYLYEYCNFGCAYFVLESLDAPVPKENKPNRSKRQNRNKSKSKNQPAHIQEKQGRTHTPNVKNKTTKKSPIIKNRREREIDEEKKSRPETAPKKHNSEGKNDKRGFTIRQKSSESK</sequence>
<dbReference type="Gene3D" id="3.50.4.20">
    <property type="match status" value="1"/>
</dbReference>
<feature type="region of interest" description="Disordered" evidence="1">
    <location>
        <begin position="180"/>
        <end position="274"/>
    </location>
</feature>
<keyword evidence="3" id="KW-1185">Reference proteome</keyword>
<dbReference type="Proteomes" id="UP001179647">
    <property type="component" value="Chromosome"/>
</dbReference>
<evidence type="ECO:0000313" key="2">
    <source>
        <dbReference type="EMBL" id="WEG72917.1"/>
    </source>
</evidence>
<reference evidence="2" key="1">
    <citation type="submission" date="2022-10" db="EMBL/GenBank/DDBJ databases">
        <title>Vagococcus sp. isolated from poultry meat.</title>
        <authorList>
            <person name="Johansson P."/>
            <person name="Bjorkroth J."/>
        </authorList>
    </citation>
    <scope>NUCLEOTIDE SEQUENCE</scope>
    <source>
        <strain evidence="2">STAA11</strain>
    </source>
</reference>
<feature type="compositionally biased region" description="Basic and acidic residues" evidence="1">
    <location>
        <begin position="59"/>
        <end position="79"/>
    </location>
</feature>
<accession>A0AAF0I8W4</accession>
<feature type="compositionally biased region" description="Basic and acidic residues" evidence="1">
    <location>
        <begin position="232"/>
        <end position="274"/>
    </location>
</feature>
<feature type="region of interest" description="Disordered" evidence="1">
    <location>
        <begin position="34"/>
        <end position="79"/>
    </location>
</feature>
<name>A0AAF0I8W4_9ENTE</name>
<dbReference type="KEGG" id="vie:OL234_08035"/>
<dbReference type="AlphaFoldDB" id="A0AAF0I8W4"/>
<feature type="compositionally biased region" description="Basic residues" evidence="1">
    <location>
        <begin position="188"/>
        <end position="200"/>
    </location>
</feature>
<gene>
    <name evidence="2" type="ORF">OL234_08035</name>
</gene>
<evidence type="ECO:0000256" key="1">
    <source>
        <dbReference type="SAM" id="MobiDB-lite"/>
    </source>
</evidence>
<dbReference type="Pfam" id="PF06265">
    <property type="entry name" value="YutD-like"/>
    <property type="match status" value="1"/>
</dbReference>
<organism evidence="2 3">
    <name type="scientific">Vagococcus intermedius</name>
    <dbReference type="NCBI Taxonomy" id="2991418"/>
    <lineage>
        <taxon>Bacteria</taxon>
        <taxon>Bacillati</taxon>
        <taxon>Bacillota</taxon>
        <taxon>Bacilli</taxon>
        <taxon>Lactobacillales</taxon>
        <taxon>Enterococcaceae</taxon>
        <taxon>Vagococcus</taxon>
    </lineage>
</organism>
<protein>
    <submittedName>
        <fullName evidence="2">YutD family protein</fullName>
    </submittedName>
</protein>
<dbReference type="RefSeq" id="WP_275468720.1">
    <property type="nucleotide sequence ID" value="NZ_CP110232.1"/>
</dbReference>
<proteinExistence type="predicted"/>
<evidence type="ECO:0000313" key="3">
    <source>
        <dbReference type="Proteomes" id="UP001179647"/>
    </source>
</evidence>